<comment type="caution">
    <text evidence="13">The sequence shown here is derived from an EMBL/GenBank/DDBJ whole genome shotgun (WGS) entry which is preliminary data.</text>
</comment>
<evidence type="ECO:0000256" key="4">
    <source>
        <dbReference type="ARBA" id="ARBA00022519"/>
    </source>
</evidence>
<dbReference type="SMART" id="SM00382">
    <property type="entry name" value="AAA"/>
    <property type="match status" value="1"/>
</dbReference>
<keyword evidence="7 13" id="KW-0067">ATP-binding</keyword>
<evidence type="ECO:0000256" key="9">
    <source>
        <dbReference type="ARBA" id="ARBA00023136"/>
    </source>
</evidence>
<dbReference type="GO" id="GO:0015421">
    <property type="term" value="F:ABC-type oligopeptide transporter activity"/>
    <property type="evidence" value="ECO:0007669"/>
    <property type="project" value="TreeGrafter"/>
</dbReference>
<keyword evidence="3" id="KW-1003">Cell membrane</keyword>
<dbReference type="InterPro" id="IPR011527">
    <property type="entry name" value="ABC1_TM_dom"/>
</dbReference>
<evidence type="ECO:0000313" key="14">
    <source>
        <dbReference type="Proteomes" id="UP000010301"/>
    </source>
</evidence>
<dbReference type="SUPFAM" id="SSF52540">
    <property type="entry name" value="P-loop containing nucleoside triphosphate hydrolases"/>
    <property type="match status" value="1"/>
</dbReference>
<dbReference type="PANTHER" id="PTHR43394:SF1">
    <property type="entry name" value="ATP-BINDING CASSETTE SUB-FAMILY B MEMBER 10, MITOCHONDRIAL"/>
    <property type="match status" value="1"/>
</dbReference>
<dbReference type="GO" id="GO:0005524">
    <property type="term" value="F:ATP binding"/>
    <property type="evidence" value="ECO:0007669"/>
    <property type="project" value="UniProtKB-KW"/>
</dbReference>
<evidence type="ECO:0000259" key="11">
    <source>
        <dbReference type="PROSITE" id="PS50893"/>
    </source>
</evidence>
<feature type="transmembrane region" description="Helical" evidence="10">
    <location>
        <begin position="26"/>
        <end position="47"/>
    </location>
</feature>
<dbReference type="PANTHER" id="PTHR43394">
    <property type="entry name" value="ATP-DEPENDENT PERMEASE MDL1, MITOCHONDRIAL"/>
    <property type="match status" value="1"/>
</dbReference>
<feature type="transmembrane region" description="Helical" evidence="10">
    <location>
        <begin position="63"/>
        <end position="84"/>
    </location>
</feature>
<evidence type="ECO:0000256" key="1">
    <source>
        <dbReference type="ARBA" id="ARBA00004651"/>
    </source>
</evidence>
<feature type="transmembrane region" description="Helical" evidence="10">
    <location>
        <begin position="165"/>
        <end position="185"/>
    </location>
</feature>
<gene>
    <name evidence="13" type="ORF">HMPREF0044_0716</name>
</gene>
<proteinExistence type="predicted"/>
<dbReference type="OrthoDB" id="9806127at2"/>
<dbReference type="InterPro" id="IPR003593">
    <property type="entry name" value="AAA+_ATPase"/>
</dbReference>
<keyword evidence="5 10" id="KW-0812">Transmembrane</keyword>
<evidence type="ECO:0000256" key="10">
    <source>
        <dbReference type="SAM" id="Phobius"/>
    </source>
</evidence>
<comment type="subcellular location">
    <subcellularLocation>
        <location evidence="1">Cell membrane</location>
        <topology evidence="1">Multi-pass membrane protein</topology>
    </subcellularLocation>
</comment>
<feature type="domain" description="ABC transporter" evidence="11">
    <location>
        <begin position="348"/>
        <end position="582"/>
    </location>
</feature>
<keyword evidence="9 10" id="KW-0472">Membrane</keyword>
<protein>
    <submittedName>
        <fullName evidence="13">ABC transporter, ATP-binding protein</fullName>
    </submittedName>
</protein>
<dbReference type="InterPro" id="IPR039421">
    <property type="entry name" value="Type_1_exporter"/>
</dbReference>
<keyword evidence="8 10" id="KW-1133">Transmembrane helix</keyword>
<dbReference type="AlphaFoldDB" id="C0W0X3"/>
<dbReference type="Gene3D" id="3.40.50.300">
    <property type="entry name" value="P-loop containing nucleotide triphosphate hydrolases"/>
    <property type="match status" value="1"/>
</dbReference>
<dbReference type="STRING" id="525245.HMPREF0044_0716"/>
<dbReference type="CDD" id="cd07346">
    <property type="entry name" value="ABC_6TM_exporters"/>
    <property type="match status" value="1"/>
</dbReference>
<dbReference type="Pfam" id="PF00664">
    <property type="entry name" value="ABC_membrane"/>
    <property type="match status" value="1"/>
</dbReference>
<keyword evidence="2" id="KW-0813">Transport</keyword>
<evidence type="ECO:0000259" key="12">
    <source>
        <dbReference type="PROSITE" id="PS50929"/>
    </source>
</evidence>
<dbReference type="InterPro" id="IPR036640">
    <property type="entry name" value="ABC1_TM_sf"/>
</dbReference>
<sequence>MKLPLTTSAQGWNKAWKLTKTHRSTFYLAFALEITAVIFSVAIPWVVGKLLDLITTGTTLQTVYLFLGGLLTLVILSAVVTYFGEYYATVFSEKIFGNIRANLIDDYLKVPLSTLESAGSGDIIARGTHDLNSVRYMLHMGASTFVVSTLQVIFIYTAIFVTSWQLGLIVLAFLPVYALMVKWYLDRAVPAYRIEASNSAKLDAHYVEVLDQAVTVEAFSLQNAEKHSYLHDLNGTLASDRYTSLLRSWLFRYSYWLALMPLLLVILVGVYLVGEGWLSVGAVTAVSLYILQLRTPLDRMSWLVDVAQVTTVALRRIFGVGLAVPEDVTTEVTVESETAEDAGNSSQLSVANVSFEYRPGKPVLRSVSLDIKPGETLAIVGPSGAGKSTLGRLLAGINSPTVGEVTLNGVPLTQIPEAILRNEVVLVTQEHHVFLGTLRENLTLACADATDTQIHEALQAVGATQWVTALENGLDTKLGAGEYELSAPQAQQLSLARIILLNPHTLVLDEATSLIDPTVARNLERSMRSVLAGRTVISIAHRLYTSHDADRIAVMIDGQITELGSHTELVEQDGEYASLWHTWQHQ</sequence>
<dbReference type="eggNOG" id="COG1132">
    <property type="taxonomic scope" value="Bacteria"/>
</dbReference>
<evidence type="ECO:0000256" key="7">
    <source>
        <dbReference type="ARBA" id="ARBA00022840"/>
    </source>
</evidence>
<reference evidence="13 14" key="1">
    <citation type="submission" date="2009-01" db="EMBL/GenBank/DDBJ databases">
        <authorList>
            <person name="Qin X."/>
            <person name="Bachman B."/>
            <person name="Battles P."/>
            <person name="Bell A."/>
            <person name="Bess C."/>
            <person name="Bickham C."/>
            <person name="Chaboub L."/>
            <person name="Chen D."/>
            <person name="Coyle M."/>
            <person name="Deiros D.R."/>
            <person name="Dinh H."/>
            <person name="Forbes L."/>
            <person name="Fowler G."/>
            <person name="Francisco L."/>
            <person name="Fu Q."/>
            <person name="Gubbala S."/>
            <person name="Hale W."/>
            <person name="Han Y."/>
            <person name="Hemphill L."/>
            <person name="Highlander S.K."/>
            <person name="Hirani K."/>
            <person name="Hogues M."/>
            <person name="Jackson L."/>
            <person name="Jakkamsetti A."/>
            <person name="Javaid M."/>
            <person name="Jiang H."/>
            <person name="Korchina V."/>
            <person name="Kovar C."/>
            <person name="Lara F."/>
            <person name="Lee S."/>
            <person name="Mata R."/>
            <person name="Mathew T."/>
            <person name="Moen C."/>
            <person name="Morales K."/>
            <person name="Munidasa M."/>
            <person name="Nazareth L."/>
            <person name="Ngo R."/>
            <person name="Nguyen L."/>
            <person name="Okwuonu G."/>
            <person name="Ongeri F."/>
            <person name="Patil S."/>
            <person name="Petrosino J."/>
            <person name="Pham C."/>
            <person name="Pham P."/>
            <person name="Pu L.-L."/>
            <person name="Puazo M."/>
            <person name="Raj R."/>
            <person name="Reid J."/>
            <person name="Rouhana J."/>
            <person name="Saada N."/>
            <person name="Shang Y."/>
            <person name="Simmons D."/>
            <person name="Thornton R."/>
            <person name="Warren J."/>
            <person name="Weissenberger G."/>
            <person name="Zhang J."/>
            <person name="Zhang L."/>
            <person name="Zhou C."/>
            <person name="Zhu D."/>
            <person name="Muzny D."/>
            <person name="Worley K."/>
            <person name="Gibbs R."/>
        </authorList>
    </citation>
    <scope>NUCLEOTIDE SEQUENCE [LARGE SCALE GENOMIC DNA]</scope>
    <source>
        <strain evidence="13 14">DSM 15436</strain>
    </source>
</reference>
<feature type="domain" description="ABC transmembrane type-1" evidence="12">
    <location>
        <begin position="28"/>
        <end position="308"/>
    </location>
</feature>
<evidence type="ECO:0000256" key="3">
    <source>
        <dbReference type="ARBA" id="ARBA00022475"/>
    </source>
</evidence>
<dbReference type="SUPFAM" id="SSF90123">
    <property type="entry name" value="ABC transporter transmembrane region"/>
    <property type="match status" value="1"/>
</dbReference>
<evidence type="ECO:0000256" key="5">
    <source>
        <dbReference type="ARBA" id="ARBA00022692"/>
    </source>
</evidence>
<dbReference type="Pfam" id="PF00005">
    <property type="entry name" value="ABC_tran"/>
    <property type="match status" value="1"/>
</dbReference>
<dbReference type="Gene3D" id="1.20.1560.10">
    <property type="entry name" value="ABC transporter type 1, transmembrane domain"/>
    <property type="match status" value="1"/>
</dbReference>
<evidence type="ECO:0000313" key="13">
    <source>
        <dbReference type="EMBL" id="EEH63697.1"/>
    </source>
</evidence>
<organism evidence="13 14">
    <name type="scientific">Gleimia coleocanis DSM 15436</name>
    <dbReference type="NCBI Taxonomy" id="525245"/>
    <lineage>
        <taxon>Bacteria</taxon>
        <taxon>Bacillati</taxon>
        <taxon>Actinomycetota</taxon>
        <taxon>Actinomycetes</taxon>
        <taxon>Actinomycetales</taxon>
        <taxon>Actinomycetaceae</taxon>
        <taxon>Gleimia</taxon>
    </lineage>
</organism>
<feature type="transmembrane region" description="Helical" evidence="10">
    <location>
        <begin position="136"/>
        <end position="159"/>
    </location>
</feature>
<accession>C0W0X3</accession>
<dbReference type="PROSITE" id="PS50929">
    <property type="entry name" value="ABC_TM1F"/>
    <property type="match status" value="1"/>
</dbReference>
<keyword evidence="6" id="KW-0547">Nucleotide-binding</keyword>
<feature type="transmembrane region" description="Helical" evidence="10">
    <location>
        <begin position="253"/>
        <end position="271"/>
    </location>
</feature>
<dbReference type="InterPro" id="IPR003439">
    <property type="entry name" value="ABC_transporter-like_ATP-bd"/>
</dbReference>
<dbReference type="Proteomes" id="UP000010301">
    <property type="component" value="Unassembled WGS sequence"/>
</dbReference>
<dbReference type="RefSeq" id="WP_006546488.1">
    <property type="nucleotide sequence ID" value="NZ_DS999543.1"/>
</dbReference>
<keyword evidence="14" id="KW-1185">Reference proteome</keyword>
<dbReference type="GO" id="GO:0005886">
    <property type="term" value="C:plasma membrane"/>
    <property type="evidence" value="ECO:0007669"/>
    <property type="project" value="UniProtKB-SubCell"/>
</dbReference>
<name>C0W0X3_9ACTO</name>
<evidence type="ECO:0000256" key="8">
    <source>
        <dbReference type="ARBA" id="ARBA00022989"/>
    </source>
</evidence>
<dbReference type="InterPro" id="IPR027417">
    <property type="entry name" value="P-loop_NTPase"/>
</dbReference>
<dbReference type="FunFam" id="3.40.50.300:FF:001001">
    <property type="entry name" value="Multidrug ABC transporter ATP-binding protein"/>
    <property type="match status" value="1"/>
</dbReference>
<evidence type="ECO:0000256" key="6">
    <source>
        <dbReference type="ARBA" id="ARBA00022741"/>
    </source>
</evidence>
<keyword evidence="4" id="KW-0997">Cell inner membrane</keyword>
<dbReference type="EMBL" id="ACFG01000030">
    <property type="protein sequence ID" value="EEH63697.1"/>
    <property type="molecule type" value="Genomic_DNA"/>
</dbReference>
<dbReference type="PROSITE" id="PS50893">
    <property type="entry name" value="ABC_TRANSPORTER_2"/>
    <property type="match status" value="1"/>
</dbReference>
<dbReference type="HOGENOM" id="CLU_000604_84_9_11"/>
<dbReference type="GO" id="GO:0016887">
    <property type="term" value="F:ATP hydrolysis activity"/>
    <property type="evidence" value="ECO:0007669"/>
    <property type="project" value="InterPro"/>
</dbReference>
<evidence type="ECO:0000256" key="2">
    <source>
        <dbReference type="ARBA" id="ARBA00022448"/>
    </source>
</evidence>